<organism evidence="2 3">
    <name type="scientific">Paracoccus mangrovi</name>
    <dbReference type="NCBI Taxonomy" id="1715645"/>
    <lineage>
        <taxon>Bacteria</taxon>
        <taxon>Pseudomonadati</taxon>
        <taxon>Pseudomonadota</taxon>
        <taxon>Alphaproteobacteria</taxon>
        <taxon>Rhodobacterales</taxon>
        <taxon>Paracoccaceae</taxon>
        <taxon>Paracoccus</taxon>
    </lineage>
</organism>
<feature type="transmembrane region" description="Helical" evidence="1">
    <location>
        <begin position="81"/>
        <end position="104"/>
    </location>
</feature>
<evidence type="ECO:0008006" key="4">
    <source>
        <dbReference type="Google" id="ProtNLM"/>
    </source>
</evidence>
<gene>
    <name evidence="2" type="ORF">ACFOMH_08555</name>
</gene>
<reference evidence="3" key="1">
    <citation type="journal article" date="2019" name="Int. J. Syst. Evol. Microbiol.">
        <title>The Global Catalogue of Microorganisms (GCM) 10K type strain sequencing project: providing services to taxonomists for standard genome sequencing and annotation.</title>
        <authorList>
            <consortium name="The Broad Institute Genomics Platform"/>
            <consortium name="The Broad Institute Genome Sequencing Center for Infectious Disease"/>
            <person name="Wu L."/>
            <person name="Ma J."/>
        </authorList>
    </citation>
    <scope>NUCLEOTIDE SEQUENCE [LARGE SCALE GENOMIC DNA]</scope>
    <source>
        <strain evidence="3">KCTC 42899</strain>
    </source>
</reference>
<evidence type="ECO:0000256" key="1">
    <source>
        <dbReference type="SAM" id="Phobius"/>
    </source>
</evidence>
<keyword evidence="3" id="KW-1185">Reference proteome</keyword>
<feature type="transmembrane region" description="Helical" evidence="1">
    <location>
        <begin position="110"/>
        <end position="130"/>
    </location>
</feature>
<keyword evidence="1" id="KW-0472">Membrane</keyword>
<dbReference type="EMBL" id="JBHRXJ010000005">
    <property type="protein sequence ID" value="MFC3528226.1"/>
    <property type="molecule type" value="Genomic_DNA"/>
</dbReference>
<evidence type="ECO:0000313" key="2">
    <source>
        <dbReference type="EMBL" id="MFC3528226.1"/>
    </source>
</evidence>
<feature type="transmembrane region" description="Helical" evidence="1">
    <location>
        <begin position="168"/>
        <end position="188"/>
    </location>
</feature>
<name>A0ABV7R7M1_9RHOB</name>
<sequence length="209" mass="22642">MKRAPRSRQRHDLYAKYHDYDSEISDLLGECGVNISGLVDVGVRKYENGLFMCFPFVVLGYLYGRRVLLRGAAGAMPARRLVLIALAVGMAGLLLEASMARLLWGDQIMLDIPVTSYLAAPALFLTTMGTEMPASPIRLDPISAAIYFMHVLMLNLAHAAGITHLGGLMLFAVGGPTLIAILMGRFALPGLKRSNPERAGDGRTAPAER</sequence>
<dbReference type="Proteomes" id="UP001595721">
    <property type="component" value="Unassembled WGS sequence"/>
</dbReference>
<proteinExistence type="predicted"/>
<evidence type="ECO:0000313" key="3">
    <source>
        <dbReference type="Proteomes" id="UP001595721"/>
    </source>
</evidence>
<feature type="non-terminal residue" evidence="2">
    <location>
        <position position="1"/>
    </location>
</feature>
<protein>
    <recommendedName>
        <fullName evidence="4">Acyltransferase</fullName>
    </recommendedName>
</protein>
<comment type="caution">
    <text evidence="2">The sequence shown here is derived from an EMBL/GenBank/DDBJ whole genome shotgun (WGS) entry which is preliminary data.</text>
</comment>
<feature type="transmembrane region" description="Helical" evidence="1">
    <location>
        <begin position="142"/>
        <end position="162"/>
    </location>
</feature>
<accession>A0ABV7R7M1</accession>
<keyword evidence="1" id="KW-1133">Transmembrane helix</keyword>
<keyword evidence="1" id="KW-0812">Transmembrane</keyword>